<dbReference type="Proteomes" id="UP000253918">
    <property type="component" value="Unassembled WGS sequence"/>
</dbReference>
<accession>A0A369VWP4</accession>
<comment type="caution">
    <text evidence="1">The sequence shown here is derived from an EMBL/GenBank/DDBJ whole genome shotgun (WGS) entry which is preliminary data.</text>
</comment>
<evidence type="ECO:0008006" key="3">
    <source>
        <dbReference type="Google" id="ProtNLM"/>
    </source>
</evidence>
<dbReference type="RefSeq" id="WP_114686384.1">
    <property type="nucleotide sequence ID" value="NZ_QQNB01000001.1"/>
</dbReference>
<reference evidence="1 2" key="1">
    <citation type="submission" date="2018-07" db="EMBL/GenBank/DDBJ databases">
        <title>a novel species of Sphingomonas isolated from the rhizosphere soil of Araceae plant.</title>
        <authorList>
            <person name="Zhiyong W."/>
            <person name="Qinglan Z."/>
            <person name="Zhiwei F."/>
            <person name="Ding X."/>
            <person name="Gejiao W."/>
            <person name="Shixue Z."/>
        </authorList>
    </citation>
    <scope>NUCLEOTIDE SEQUENCE [LARGE SCALE GENOMIC DNA]</scope>
    <source>
        <strain evidence="1 2">WZY 27</strain>
    </source>
</reference>
<dbReference type="AlphaFoldDB" id="A0A369VWP4"/>
<keyword evidence="2" id="KW-1185">Reference proteome</keyword>
<sequence length="138" mass="15291">MISYQDELGHGAAPLECYGCGKKTPVWALYRGDPAKGEPEGWICGLCIQSARRDREAAAEAAAKLPASDWNSDLGIFLKAERLRLLETWRWTVANDTPLSEASRVEFMAYLAVLNRMTVDCADPTTWAWPEAPTPAFD</sequence>
<evidence type="ECO:0000313" key="1">
    <source>
        <dbReference type="EMBL" id="RDE06804.1"/>
    </source>
</evidence>
<evidence type="ECO:0000313" key="2">
    <source>
        <dbReference type="Proteomes" id="UP000253918"/>
    </source>
</evidence>
<proteinExistence type="predicted"/>
<dbReference type="EMBL" id="QQNB01000001">
    <property type="protein sequence ID" value="RDE06804.1"/>
    <property type="molecule type" value="Genomic_DNA"/>
</dbReference>
<protein>
    <recommendedName>
        <fullName evidence="3">Phage tail protein</fullName>
    </recommendedName>
</protein>
<name>A0A369VWP4_9SPHN</name>
<gene>
    <name evidence="1" type="ORF">DVW87_03725</name>
</gene>
<organism evidence="1 2">
    <name type="scientific">Sphingomonas aracearum</name>
    <dbReference type="NCBI Taxonomy" id="2283317"/>
    <lineage>
        <taxon>Bacteria</taxon>
        <taxon>Pseudomonadati</taxon>
        <taxon>Pseudomonadota</taxon>
        <taxon>Alphaproteobacteria</taxon>
        <taxon>Sphingomonadales</taxon>
        <taxon>Sphingomonadaceae</taxon>
        <taxon>Sphingomonas</taxon>
    </lineage>
</organism>